<evidence type="ECO:0000256" key="1">
    <source>
        <dbReference type="SAM" id="MobiDB-lite"/>
    </source>
</evidence>
<organism evidence="2 3">
    <name type="scientific">Novosphingobium resinovorum</name>
    <dbReference type="NCBI Taxonomy" id="158500"/>
    <lineage>
        <taxon>Bacteria</taxon>
        <taxon>Pseudomonadati</taxon>
        <taxon>Pseudomonadota</taxon>
        <taxon>Alphaproteobacteria</taxon>
        <taxon>Sphingomonadales</taxon>
        <taxon>Sphingomonadaceae</taxon>
        <taxon>Novosphingobium</taxon>
    </lineage>
</organism>
<proteinExistence type="predicted"/>
<feature type="region of interest" description="Disordered" evidence="1">
    <location>
        <begin position="88"/>
        <end position="109"/>
    </location>
</feature>
<accession>A0A1D8AE23</accession>
<dbReference type="EMBL" id="CP017077">
    <property type="protein sequence ID" value="AOR80359.1"/>
    <property type="molecule type" value="Genomic_DNA"/>
</dbReference>
<evidence type="ECO:0000313" key="3">
    <source>
        <dbReference type="Proteomes" id="UP000094626"/>
    </source>
</evidence>
<dbReference type="AlphaFoldDB" id="A0A1D8AE23"/>
<evidence type="ECO:0000313" key="2">
    <source>
        <dbReference type="EMBL" id="AOR80359.1"/>
    </source>
</evidence>
<keyword evidence="3" id="KW-1185">Reference proteome</keyword>
<sequence>MLEYAFQGLRRDAAPIIFHADGHELAGGSAVSAHGRMGHSARSLAPIFPKMPRHCATVFVQSFPARRFAFARRDVLSMLKCITTIPPKSQTTHGPTGLEIAIDRGALPK</sequence>
<keyword evidence="2" id="KW-0614">Plasmid</keyword>
<protein>
    <submittedName>
        <fullName evidence="2">Uncharacterized protein</fullName>
    </submittedName>
</protein>
<geneLocation type="plasmid" evidence="2 3">
    <name>pSA2</name>
</geneLocation>
<name>A0A1D8AE23_9SPHN</name>
<gene>
    <name evidence="2" type="ORF">BES08_26080</name>
</gene>
<dbReference type="KEGG" id="nre:BES08_26080"/>
<reference evidence="3" key="1">
    <citation type="journal article" date="2017" name="J. Biotechnol.">
        <title>Complete genome sequence of Novosphingobium resinovorum SA1, a versatile xenobiotic-degrading bacterium capable of utilizing sulfanilic acid.</title>
        <authorList>
            <person name="Hegedus B."/>
            <person name="Kos P.B."/>
            <person name="Balint B."/>
            <person name="Maroti G."/>
            <person name="Gan H.M."/>
            <person name="Perei K."/>
            <person name="Rakhely G."/>
        </authorList>
    </citation>
    <scope>NUCLEOTIDE SEQUENCE [LARGE SCALE GENOMIC DNA]</scope>
    <source>
        <strain evidence="3">SA1</strain>
    </source>
</reference>
<dbReference type="Proteomes" id="UP000094626">
    <property type="component" value="Plasmid pSA2"/>
</dbReference>